<comment type="caution">
    <text evidence="1">The sequence shown here is derived from an EMBL/GenBank/DDBJ whole genome shotgun (WGS) entry which is preliminary data.</text>
</comment>
<dbReference type="Gene3D" id="3.40.50.12780">
    <property type="entry name" value="N-terminal domain of ligase-like"/>
    <property type="match status" value="1"/>
</dbReference>
<reference evidence="1 2" key="1">
    <citation type="submission" date="2019-11" db="EMBL/GenBank/DDBJ databases">
        <title>Draft Genome Sequence of Plant Growth-Promoting Rhizosphere-Associated Bacteria.</title>
        <authorList>
            <person name="Vasilyev I.Y."/>
            <person name="Radchenko V."/>
            <person name="Ilnitskaya E.V."/>
        </authorList>
    </citation>
    <scope>NUCLEOTIDE SEQUENCE [LARGE SCALE GENOMIC DNA]</scope>
    <source>
        <strain evidence="1 2">VRA_MhP_f</strain>
    </source>
</reference>
<evidence type="ECO:0000313" key="2">
    <source>
        <dbReference type="Proteomes" id="UP000461948"/>
    </source>
</evidence>
<gene>
    <name evidence="1" type="ORF">GKC49_09540</name>
</gene>
<accession>A0A7X2MLQ5</accession>
<dbReference type="SUPFAM" id="SSF56801">
    <property type="entry name" value="Acetyl-CoA synthetase-like"/>
    <property type="match status" value="1"/>
</dbReference>
<dbReference type="InterPro" id="IPR042099">
    <property type="entry name" value="ANL_N_sf"/>
</dbReference>
<organism evidence="1 2">
    <name type="scientific">Enterobacter agglomerans</name>
    <name type="common">Erwinia herbicola</name>
    <name type="synonym">Pantoea agglomerans</name>
    <dbReference type="NCBI Taxonomy" id="549"/>
    <lineage>
        <taxon>Bacteria</taxon>
        <taxon>Pseudomonadati</taxon>
        <taxon>Pseudomonadota</taxon>
        <taxon>Gammaproteobacteria</taxon>
        <taxon>Enterobacterales</taxon>
        <taxon>Erwiniaceae</taxon>
        <taxon>Pantoea</taxon>
        <taxon>Pantoea agglomerans group</taxon>
    </lineage>
</organism>
<proteinExistence type="predicted"/>
<protein>
    <submittedName>
        <fullName evidence="1">AMP-binding protein</fullName>
    </submittedName>
</protein>
<dbReference type="AlphaFoldDB" id="A0A7X2MLQ5"/>
<dbReference type="EMBL" id="WKLC01000330">
    <property type="protein sequence ID" value="MSE15366.1"/>
    <property type="molecule type" value="Genomic_DNA"/>
</dbReference>
<evidence type="ECO:0000313" key="1">
    <source>
        <dbReference type="EMBL" id="MSE15366.1"/>
    </source>
</evidence>
<sequence>MSSGQHRPLESINVCYIHVMNWGGSMKDYSLEIDAVMKAAQINDTNNFVQALMRWHFSKETGSPFWLGMREQLNFDPIKDVKTINDLRQFSDISHCLRQEPVANLVPQGLPADSHPQVYESGGTTGAPKYVVAYDAWIEALISWRMSGYQHRPGRPSGNTLAAIPTGPHIVGAINKERALRLGGMFFSIDIDPRWVKRSLSEGDTATVRKYTHHLVDQVQNTLMNQDIRFLVTTPPVLRELLKRPEVVLQMKQSLAQITLGGTELNLDEIKFIASEILPDCEFSASYGSTSALGVSRSLLITSESQQVIYDSFSPFITYDVVDSITAQTVEYGERGNVIVTHLSPWAFYPRVAERDTAIRLPGVSGFAGDRLADIEPLKISEGRKVIEGVY</sequence>
<name>A0A7X2MLQ5_ENTAG</name>
<dbReference type="Proteomes" id="UP000461948">
    <property type="component" value="Unassembled WGS sequence"/>
</dbReference>